<evidence type="ECO:0000256" key="1">
    <source>
        <dbReference type="SAM" id="MobiDB-lite"/>
    </source>
</evidence>
<dbReference type="RefSeq" id="WP_155040597.1">
    <property type="nucleotide sequence ID" value="NZ_WMIG01000009.1"/>
</dbReference>
<dbReference type="AlphaFoldDB" id="A0A844HNJ4"/>
<evidence type="ECO:0000313" key="3">
    <source>
        <dbReference type="Proteomes" id="UP000449846"/>
    </source>
</evidence>
<accession>A0A844HNJ4</accession>
<organism evidence="2 3">
    <name type="scientific">Paracoccus litorisediminis</name>
    <dbReference type="NCBI Taxonomy" id="2006130"/>
    <lineage>
        <taxon>Bacteria</taxon>
        <taxon>Pseudomonadati</taxon>
        <taxon>Pseudomonadota</taxon>
        <taxon>Alphaproteobacteria</taxon>
        <taxon>Rhodobacterales</taxon>
        <taxon>Paracoccaceae</taxon>
        <taxon>Paracoccus</taxon>
    </lineage>
</organism>
<dbReference type="Proteomes" id="UP000449846">
    <property type="component" value="Unassembled WGS sequence"/>
</dbReference>
<feature type="region of interest" description="Disordered" evidence="1">
    <location>
        <begin position="46"/>
        <end position="101"/>
    </location>
</feature>
<evidence type="ECO:0000313" key="2">
    <source>
        <dbReference type="EMBL" id="MTH60659.1"/>
    </source>
</evidence>
<proteinExistence type="predicted"/>
<dbReference type="EMBL" id="WMIG01000009">
    <property type="protein sequence ID" value="MTH60659.1"/>
    <property type="molecule type" value="Genomic_DNA"/>
</dbReference>
<keyword evidence="3" id="KW-1185">Reference proteome</keyword>
<reference evidence="2 3" key="1">
    <citation type="submission" date="2019-11" db="EMBL/GenBank/DDBJ databases">
        <authorList>
            <person name="Dong K."/>
        </authorList>
    </citation>
    <scope>NUCLEOTIDE SEQUENCE [LARGE SCALE GENOMIC DNA]</scope>
    <source>
        <strain evidence="2 3">NBRC 112902</strain>
    </source>
</reference>
<dbReference type="OrthoDB" id="9958107at2"/>
<name>A0A844HNJ4_9RHOB</name>
<comment type="caution">
    <text evidence="2">The sequence shown here is derived from an EMBL/GenBank/DDBJ whole genome shotgun (WGS) entry which is preliminary data.</text>
</comment>
<sequence>MSKTFKVKLSSAVVVGGVPTRAGSVVEVDETMARRLLDNGKAELATAADVDAGPSDEPGTPDEPGPSGEPTVPDAPETAPAKNNRTKPKAADGAQSNGEAK</sequence>
<protein>
    <submittedName>
        <fullName evidence="2">Uncharacterized protein</fullName>
    </submittedName>
</protein>
<gene>
    <name evidence="2" type="ORF">GL300_15700</name>
</gene>